<gene>
    <name evidence="11" type="ORF">BCV69DRAFT_284640</name>
</gene>
<evidence type="ECO:0000259" key="10">
    <source>
        <dbReference type="SMART" id="SM01033"/>
    </source>
</evidence>
<dbReference type="SMART" id="SM01033">
    <property type="entry name" value="BING4CT"/>
    <property type="match status" value="1"/>
</dbReference>
<proteinExistence type="predicted"/>
<protein>
    <recommendedName>
        <fullName evidence="7">U three protein 7</fullName>
    </recommendedName>
</protein>
<dbReference type="STRING" id="1684307.A0A316U3J4"/>
<feature type="region of interest" description="Disordered" evidence="9">
    <location>
        <begin position="483"/>
        <end position="510"/>
    </location>
</feature>
<organism evidence="11 12">
    <name type="scientific">Pseudomicrostroma glucosiphilum</name>
    <dbReference type="NCBI Taxonomy" id="1684307"/>
    <lineage>
        <taxon>Eukaryota</taxon>
        <taxon>Fungi</taxon>
        <taxon>Dikarya</taxon>
        <taxon>Basidiomycota</taxon>
        <taxon>Ustilaginomycotina</taxon>
        <taxon>Exobasidiomycetes</taxon>
        <taxon>Microstromatales</taxon>
        <taxon>Microstromatales incertae sedis</taxon>
        <taxon>Pseudomicrostroma</taxon>
    </lineage>
</organism>
<dbReference type="InterPro" id="IPR001680">
    <property type="entry name" value="WD40_rpt"/>
</dbReference>
<feature type="repeat" description="WD" evidence="8">
    <location>
        <begin position="312"/>
        <end position="346"/>
    </location>
</feature>
<evidence type="ECO:0000256" key="8">
    <source>
        <dbReference type="PROSITE-ProRule" id="PRU00221"/>
    </source>
</evidence>
<feature type="region of interest" description="Disordered" evidence="9">
    <location>
        <begin position="1"/>
        <end position="71"/>
    </location>
</feature>
<dbReference type="InterPro" id="IPR012952">
    <property type="entry name" value="BING4_C_dom"/>
</dbReference>
<keyword evidence="3" id="KW-0698">rRNA processing</keyword>
<keyword evidence="5" id="KW-0677">Repeat</keyword>
<evidence type="ECO:0000256" key="2">
    <source>
        <dbReference type="ARBA" id="ARBA00004604"/>
    </source>
</evidence>
<dbReference type="FunFam" id="2.130.10.10:FF:000378">
    <property type="entry name" value="U3 small nucleolar RNA-associated protein 7"/>
    <property type="match status" value="1"/>
</dbReference>
<keyword evidence="6" id="KW-0539">Nucleus</keyword>
<evidence type="ECO:0000256" key="5">
    <source>
        <dbReference type="ARBA" id="ARBA00022737"/>
    </source>
</evidence>
<evidence type="ECO:0000313" key="11">
    <source>
        <dbReference type="EMBL" id="PWN19041.1"/>
    </source>
</evidence>
<reference evidence="11 12" key="1">
    <citation type="journal article" date="2018" name="Mol. Biol. Evol.">
        <title>Broad Genomic Sampling Reveals a Smut Pathogenic Ancestry of the Fungal Clade Ustilaginomycotina.</title>
        <authorList>
            <person name="Kijpornyongpan T."/>
            <person name="Mondo S.J."/>
            <person name="Barry K."/>
            <person name="Sandor L."/>
            <person name="Lee J."/>
            <person name="Lipzen A."/>
            <person name="Pangilinan J."/>
            <person name="LaButti K."/>
            <person name="Hainaut M."/>
            <person name="Henrissat B."/>
            <person name="Grigoriev I.V."/>
            <person name="Spatafora J.W."/>
            <person name="Aime M.C."/>
        </authorList>
    </citation>
    <scope>NUCLEOTIDE SEQUENCE [LARGE SCALE GENOMIC DNA]</scope>
    <source>
        <strain evidence="11 12">MCA 4718</strain>
    </source>
</reference>
<evidence type="ECO:0000256" key="9">
    <source>
        <dbReference type="SAM" id="MobiDB-lite"/>
    </source>
</evidence>
<dbReference type="Gene3D" id="2.130.10.10">
    <property type="entry name" value="YVTN repeat-like/Quinoprotein amine dehydrogenase"/>
    <property type="match status" value="1"/>
</dbReference>
<dbReference type="PANTHER" id="PTHR14085">
    <property type="entry name" value="WD-REPEAT PROTEIN BING4"/>
    <property type="match status" value="1"/>
</dbReference>
<dbReference type="GO" id="GO:0000462">
    <property type="term" value="P:maturation of SSU-rRNA from tricistronic rRNA transcript (SSU-rRNA, 5.8S rRNA, LSU-rRNA)"/>
    <property type="evidence" value="ECO:0007669"/>
    <property type="project" value="TreeGrafter"/>
</dbReference>
<name>A0A316U3J4_9BASI</name>
<evidence type="ECO:0000256" key="3">
    <source>
        <dbReference type="ARBA" id="ARBA00022552"/>
    </source>
</evidence>
<dbReference type="PANTHER" id="PTHR14085:SF3">
    <property type="entry name" value="WD REPEAT-CONTAINING PROTEIN 46"/>
    <property type="match status" value="1"/>
</dbReference>
<dbReference type="EMBL" id="KZ819333">
    <property type="protein sequence ID" value="PWN19041.1"/>
    <property type="molecule type" value="Genomic_DNA"/>
</dbReference>
<feature type="domain" description="BING4 C-terminal" evidence="10">
    <location>
        <begin position="402"/>
        <end position="481"/>
    </location>
</feature>
<dbReference type="Pfam" id="PF08149">
    <property type="entry name" value="BING4CT"/>
    <property type="match status" value="1"/>
</dbReference>
<feature type="compositionally biased region" description="Low complexity" evidence="9">
    <location>
        <begin position="1"/>
        <end position="14"/>
    </location>
</feature>
<dbReference type="GO" id="GO:0030686">
    <property type="term" value="C:90S preribosome"/>
    <property type="evidence" value="ECO:0007669"/>
    <property type="project" value="TreeGrafter"/>
</dbReference>
<dbReference type="Proteomes" id="UP000245942">
    <property type="component" value="Unassembled WGS sequence"/>
</dbReference>
<evidence type="ECO:0000256" key="6">
    <source>
        <dbReference type="ARBA" id="ARBA00023242"/>
    </source>
</evidence>
<evidence type="ECO:0000256" key="7">
    <source>
        <dbReference type="ARBA" id="ARBA00076453"/>
    </source>
</evidence>
<sequence length="676" mass="73196">MASSDPSSSRAPAANGGGKKKTSRKSKDAEAGPSDQLNSIRSHTRLPTSLQQSAPLAGARPPKSLSQIPDKKLRANLSSQVLSQRRAKEHALQADRLLHQGAVGEEAGMIETEGVMERTARLTQREIKEAVGIESATKSFSLDLSGGRGGVGLGPYRCHYTPNGRQLLLAGRSGHLASFDWQTGKLGCEIQVRETVRDATWLHNSSFFATAQKKHVFIYDSSGVEVHRLKDHIDVNRLEFLRYHFLLATVGSAGWLKYQDTSTGQLVTQHRTKLGACSTMAQNPLTAVIHLGHSNGTVTLWTPNMSTPALTLLAHHSPLQSIAISSREGGKEMCTAGLDGGIKVWDCRMLGKGPVREWVSRRPANEVKYSQRGLLAASWSTHVSLYNTAAPLSASTRAPPGPYLSHNFPQSAPLSLAFCPFEDVLGVGHSKGFDSLLIPGAGEARYDSMELDPFEGKTARREREVRGLLDKIQPDMISVDPSFLGKVNENGTKGRVEPRDEGAGDLKKAGILKAADGTPFARLSRMERLRLEGKADEGSDRAFKMSHLTSASAAGDGAGQESDDDDDDSSTDGEGVTSSTAPDGTVRVGAGEKKEKKKARGRNSTMKRYLRKKRANVIDQNSMQAQAKLAKARAEHEANREKAQRRKRGEVEEAEREESALDVFGAGAGSKKGRRR</sequence>
<evidence type="ECO:0000256" key="1">
    <source>
        <dbReference type="ARBA" id="ARBA00004099"/>
    </source>
</evidence>
<comment type="function">
    <text evidence="1">Involved in nucleolar processing of pre-18S ribosomal RNA.</text>
</comment>
<feature type="compositionally biased region" description="Acidic residues" evidence="9">
    <location>
        <begin position="561"/>
        <end position="571"/>
    </location>
</feature>
<dbReference type="RefSeq" id="XP_025346201.1">
    <property type="nucleotide sequence ID" value="XM_025493113.1"/>
</dbReference>
<dbReference type="OrthoDB" id="10251154at2759"/>
<dbReference type="GO" id="GO:0032040">
    <property type="term" value="C:small-subunit processome"/>
    <property type="evidence" value="ECO:0007669"/>
    <property type="project" value="TreeGrafter"/>
</dbReference>
<dbReference type="GeneID" id="37014847"/>
<feature type="compositionally biased region" description="Polar residues" evidence="9">
    <location>
        <begin position="35"/>
        <end position="54"/>
    </location>
</feature>
<feature type="compositionally biased region" description="Basic and acidic residues" evidence="9">
    <location>
        <begin position="632"/>
        <end position="642"/>
    </location>
</feature>
<evidence type="ECO:0000256" key="4">
    <source>
        <dbReference type="ARBA" id="ARBA00022574"/>
    </source>
</evidence>
<dbReference type="InterPro" id="IPR040315">
    <property type="entry name" value="WDR46/Utp7"/>
</dbReference>
<dbReference type="InterPro" id="IPR015943">
    <property type="entry name" value="WD40/YVTN_repeat-like_dom_sf"/>
</dbReference>
<keyword evidence="12" id="KW-1185">Reference proteome</keyword>
<keyword evidence="4 8" id="KW-0853">WD repeat</keyword>
<accession>A0A316U3J4</accession>
<dbReference type="InterPro" id="IPR036322">
    <property type="entry name" value="WD40_repeat_dom_sf"/>
</dbReference>
<dbReference type="PROSITE" id="PS50082">
    <property type="entry name" value="WD_REPEATS_2"/>
    <property type="match status" value="1"/>
</dbReference>
<dbReference type="SMART" id="SM00320">
    <property type="entry name" value="WD40"/>
    <property type="match status" value="4"/>
</dbReference>
<feature type="region of interest" description="Disordered" evidence="9">
    <location>
        <begin position="551"/>
        <end position="676"/>
    </location>
</feature>
<comment type="subcellular location">
    <subcellularLocation>
        <location evidence="2">Nucleus</location>
        <location evidence="2">Nucleolus</location>
    </subcellularLocation>
</comment>
<evidence type="ECO:0000313" key="12">
    <source>
        <dbReference type="Proteomes" id="UP000245942"/>
    </source>
</evidence>
<dbReference type="SUPFAM" id="SSF50978">
    <property type="entry name" value="WD40 repeat-like"/>
    <property type="match status" value="1"/>
</dbReference>
<dbReference type="AlphaFoldDB" id="A0A316U3J4"/>
<feature type="compositionally biased region" description="Basic and acidic residues" evidence="9">
    <location>
        <begin position="492"/>
        <end position="508"/>
    </location>
</feature>